<dbReference type="Gene3D" id="3.30.1150.10">
    <property type="match status" value="1"/>
</dbReference>
<feature type="domain" description="TonB C-terminal" evidence="1">
    <location>
        <begin position="51"/>
        <end position="147"/>
    </location>
</feature>
<dbReference type="EMBL" id="BAABDU010000003">
    <property type="protein sequence ID" value="GAA3763587.1"/>
    <property type="molecule type" value="Genomic_DNA"/>
</dbReference>
<organism evidence="2 3">
    <name type="scientific">Flavobacterium ginsengiterrae</name>
    <dbReference type="NCBI Taxonomy" id="871695"/>
    <lineage>
        <taxon>Bacteria</taxon>
        <taxon>Pseudomonadati</taxon>
        <taxon>Bacteroidota</taxon>
        <taxon>Flavobacteriia</taxon>
        <taxon>Flavobacteriales</taxon>
        <taxon>Flavobacteriaceae</taxon>
        <taxon>Flavobacterium</taxon>
    </lineage>
</organism>
<dbReference type="SUPFAM" id="SSF74653">
    <property type="entry name" value="TolA/TonB C-terminal domain"/>
    <property type="match status" value="1"/>
</dbReference>
<evidence type="ECO:0000313" key="3">
    <source>
        <dbReference type="Proteomes" id="UP001500748"/>
    </source>
</evidence>
<comment type="caution">
    <text evidence="2">The sequence shown here is derived from an EMBL/GenBank/DDBJ whole genome shotgun (WGS) entry which is preliminary data.</text>
</comment>
<keyword evidence="3" id="KW-1185">Reference proteome</keyword>
<reference evidence="3" key="1">
    <citation type="journal article" date="2019" name="Int. J. Syst. Evol. Microbiol.">
        <title>The Global Catalogue of Microorganisms (GCM) 10K type strain sequencing project: providing services to taxonomists for standard genome sequencing and annotation.</title>
        <authorList>
            <consortium name="The Broad Institute Genomics Platform"/>
            <consortium name="The Broad Institute Genome Sequencing Center for Infectious Disease"/>
            <person name="Wu L."/>
            <person name="Ma J."/>
        </authorList>
    </citation>
    <scope>NUCLEOTIDE SEQUENCE [LARGE SCALE GENOMIC DNA]</scope>
    <source>
        <strain evidence="3">JCM 17337</strain>
    </source>
</reference>
<evidence type="ECO:0000313" key="2">
    <source>
        <dbReference type="EMBL" id="GAA3763587.1"/>
    </source>
</evidence>
<gene>
    <name evidence="2" type="ORF">GCM10022423_14240</name>
</gene>
<dbReference type="Pfam" id="PF03544">
    <property type="entry name" value="TonB_C"/>
    <property type="match status" value="1"/>
</dbReference>
<accession>A0ABP7GFT0</accession>
<name>A0ABP7GFT0_9FLAO</name>
<dbReference type="PROSITE" id="PS52015">
    <property type="entry name" value="TONB_CTD"/>
    <property type="match status" value="1"/>
</dbReference>
<dbReference type="InterPro" id="IPR037682">
    <property type="entry name" value="TonB_C"/>
</dbReference>
<proteinExistence type="predicted"/>
<sequence length="150" mass="16798">MKVLNKEYCQGLIFAILLLFVNAKITAQEKEETVKASDVYLSVEIAASFPGGTFAMVQFIQDKFKIPPKAVRKKSKGTIVLNFTVEKDGSLADIYLFNDLGYGINEELERVLKLSPRWIPASINGKSVAQMRQIPIRIDATQRDAFITVL</sequence>
<dbReference type="Proteomes" id="UP001500748">
    <property type="component" value="Unassembled WGS sequence"/>
</dbReference>
<evidence type="ECO:0000259" key="1">
    <source>
        <dbReference type="PROSITE" id="PS52015"/>
    </source>
</evidence>
<protein>
    <recommendedName>
        <fullName evidence="1">TonB C-terminal domain-containing protein</fullName>
    </recommendedName>
</protein>